<gene>
    <name evidence="12" type="primary">LOC105366539</name>
</gene>
<comment type="caution">
    <text evidence="8">Lacks conserved residue(s) required for the propagation of feature annotation.</text>
</comment>
<dbReference type="Gene3D" id="2.60.40.1180">
    <property type="entry name" value="Golgi alpha-mannosidase II"/>
    <property type="match status" value="2"/>
</dbReference>
<evidence type="ECO:0000256" key="7">
    <source>
        <dbReference type="ARBA" id="ARBA00023295"/>
    </source>
</evidence>
<evidence type="ECO:0000256" key="8">
    <source>
        <dbReference type="PROSITE-ProRule" id="PRU00779"/>
    </source>
</evidence>
<dbReference type="InterPro" id="IPR011013">
    <property type="entry name" value="Gal_mutarotase_sf_dom"/>
</dbReference>
<dbReference type="CDD" id="cd14752">
    <property type="entry name" value="GH31_N"/>
    <property type="match status" value="1"/>
</dbReference>
<dbReference type="CDD" id="cd06602">
    <property type="entry name" value="GH31_MGAM_SI_GAA"/>
    <property type="match status" value="1"/>
</dbReference>
<accession>A0AAJ6YSD6</accession>
<keyword evidence="3 9" id="KW-0378">Hydrolase</keyword>
<dbReference type="Pfam" id="PF00088">
    <property type="entry name" value="Trefoil"/>
    <property type="match status" value="1"/>
</dbReference>
<dbReference type="Proteomes" id="UP000695007">
    <property type="component" value="Unplaced"/>
</dbReference>
<dbReference type="RefSeq" id="XP_011503322.1">
    <property type="nucleotide sequence ID" value="XM_011505020.1"/>
</dbReference>
<dbReference type="PROSITE" id="PS51448">
    <property type="entry name" value="P_TREFOIL_2"/>
    <property type="match status" value="1"/>
</dbReference>
<reference evidence="12" key="1">
    <citation type="submission" date="2025-08" db="UniProtKB">
        <authorList>
            <consortium name="RefSeq"/>
        </authorList>
    </citation>
    <scope>IDENTIFICATION</scope>
</reference>
<sequence length="858" mass="99361">MRFDCHPESGASQLNCIQRRCCWHPLHQFDYKKQVHLNVPYCYYPKNWSLYEYENFTKHGNDFSAFLHLKQNSFYKEDLLFIKYESIRVDNTILRMKIFNPSEKRYEPPLPIRINSEANLKKTVYAQYELKTDEYIPGFQVIRASDKQVLFNSIGIGGFIFANQFLQISSTLPSHNLYGLGEHRSNLRLNTNWQKFTLFNADQPPTENANLYGSHPFYMILEQTGKAHGVLFLNSNAMDIILQPAPAITFKSIGGIFDIYFFIGPTPADVLKQYSKIIGKPFLPPYWSLGFHLCRFGYGSLNNTKAVLKRTRDALIPFDTQWNDLDYMDKRNDFTYDKTKFKGLPNFIKEIHIAGMHYIPLIDAGISASEKKGTYIPYDEGVRRGIFIYNANDTLPFKGKVWNFGSTTWPDFTNPESKLYYTEMMNDLHKSFEYDGAWIDMNEPSNFYNGYINGCIPNSLDNPPYLPGIVGNLLSRKTICMNAKQYLGFHYNLHNIYGTSQAMVVNYALKKIRNKRPFIISRSTWIGHGSYAGHWTGDVYSSWHDLRMSIPQILVFNLFQIPMVGADICGFDGNTTMALCNRWMQLGAFYPFSRNHNSDDTIEQDPVAMGKIVIMSSKKALRMRYYLLPYLYSLFYRAHLYAETVARPLFVEFYDDPNTFNIDTQFLWGSCLLIAPVLSEGKTEVYAYIPKGIWYNIYTIEILSSNGQNYTLDAPIDTIPVLIYGGCILPVQEPSISTTLSRQKPYGLLVALNEKESAKGELYWDDGDSLDSIEKKQYILFKFEVINNELKSTIIEGSYNKYMKLGKIIIMGVSKVVKQVFFNKKEIVFRYDKEKFNLEINNLLVDFKKNFILNWTNE</sequence>
<dbReference type="SUPFAM" id="SSF51445">
    <property type="entry name" value="(Trans)glycosidases"/>
    <property type="match status" value="1"/>
</dbReference>
<dbReference type="GO" id="GO:0030246">
    <property type="term" value="F:carbohydrate binding"/>
    <property type="evidence" value="ECO:0007669"/>
    <property type="project" value="InterPro"/>
</dbReference>
<dbReference type="FunFam" id="2.60.40.1180:FF:000001">
    <property type="entry name" value="Maltase-glucoamylase, intestinal"/>
    <property type="match status" value="1"/>
</dbReference>
<dbReference type="Pfam" id="PF21365">
    <property type="entry name" value="Glyco_hydro_31_3rd"/>
    <property type="match status" value="1"/>
</dbReference>
<dbReference type="Gene3D" id="3.20.20.80">
    <property type="entry name" value="Glycosidases"/>
    <property type="match status" value="1"/>
</dbReference>
<dbReference type="SUPFAM" id="SSF51011">
    <property type="entry name" value="Glycosyl hydrolase domain"/>
    <property type="match status" value="1"/>
</dbReference>
<dbReference type="InterPro" id="IPR030459">
    <property type="entry name" value="Glyco_hydro_31_CS"/>
</dbReference>
<dbReference type="InterPro" id="IPR017957">
    <property type="entry name" value="P_trefoil_CS"/>
</dbReference>
<dbReference type="PROSITE" id="PS00707">
    <property type="entry name" value="GLYCOSYL_HYDROL_F31_2"/>
    <property type="match status" value="1"/>
</dbReference>
<evidence type="ECO:0000256" key="1">
    <source>
        <dbReference type="ARBA" id="ARBA00004308"/>
    </source>
</evidence>
<dbReference type="GeneID" id="105366539"/>
<dbReference type="FunFam" id="2.60.40.1180:FF:000005">
    <property type="entry name" value="Maltase-glucoamylase, intestinal"/>
    <property type="match status" value="1"/>
</dbReference>
<evidence type="ECO:0000256" key="6">
    <source>
        <dbReference type="ARBA" id="ARBA00023180"/>
    </source>
</evidence>
<dbReference type="Pfam" id="PF01055">
    <property type="entry name" value="Glyco_hydro_31_2nd"/>
    <property type="match status" value="1"/>
</dbReference>
<dbReference type="InterPro" id="IPR044913">
    <property type="entry name" value="P_trefoil_dom_sf"/>
</dbReference>
<keyword evidence="7 9" id="KW-0326">Glycosidase</keyword>
<proteinExistence type="inferred from homology"/>
<dbReference type="CDD" id="cd00111">
    <property type="entry name" value="Trefoil"/>
    <property type="match status" value="1"/>
</dbReference>
<dbReference type="InterPro" id="IPR017853">
    <property type="entry name" value="GH"/>
</dbReference>
<dbReference type="InterPro" id="IPR013780">
    <property type="entry name" value="Glyco_hydro_b"/>
</dbReference>
<comment type="similarity">
    <text evidence="2 9">Belongs to the glycosyl hydrolase 31 family.</text>
</comment>
<comment type="subcellular location">
    <subcellularLocation>
        <location evidence="1">Endomembrane system</location>
    </subcellularLocation>
</comment>
<dbReference type="KEGG" id="csol:105366539"/>
<dbReference type="Gene3D" id="4.10.110.10">
    <property type="entry name" value="Spasmolytic Protein, domain 1"/>
    <property type="match status" value="1"/>
</dbReference>
<dbReference type="SUPFAM" id="SSF74650">
    <property type="entry name" value="Galactose mutarotase-like"/>
    <property type="match status" value="1"/>
</dbReference>
<dbReference type="PANTHER" id="PTHR22762">
    <property type="entry name" value="ALPHA-GLUCOSIDASE"/>
    <property type="match status" value="1"/>
</dbReference>
<dbReference type="GO" id="GO:0005975">
    <property type="term" value="P:carbohydrate metabolic process"/>
    <property type="evidence" value="ECO:0007669"/>
    <property type="project" value="InterPro"/>
</dbReference>
<dbReference type="PROSITE" id="PS00025">
    <property type="entry name" value="P_TREFOIL_1"/>
    <property type="match status" value="1"/>
</dbReference>
<dbReference type="Gene3D" id="2.60.40.1760">
    <property type="entry name" value="glycosyl hydrolase (family 31)"/>
    <property type="match status" value="1"/>
</dbReference>
<keyword evidence="11" id="KW-1185">Reference proteome</keyword>
<keyword evidence="6" id="KW-0325">Glycoprotein</keyword>
<feature type="domain" description="P-type" evidence="10">
    <location>
        <begin position="1"/>
        <end position="46"/>
    </location>
</feature>
<keyword evidence="4" id="KW-0472">Membrane</keyword>
<evidence type="ECO:0000256" key="3">
    <source>
        <dbReference type="ARBA" id="ARBA00022801"/>
    </source>
</evidence>
<name>A0AAJ6YSD6_9HYME</name>
<dbReference type="InterPro" id="IPR048395">
    <property type="entry name" value="Glyco_hydro_31_C"/>
</dbReference>
<evidence type="ECO:0000256" key="9">
    <source>
        <dbReference type="RuleBase" id="RU361185"/>
    </source>
</evidence>
<evidence type="ECO:0000259" key="10">
    <source>
        <dbReference type="PROSITE" id="PS51448"/>
    </source>
</evidence>
<dbReference type="InterPro" id="IPR025887">
    <property type="entry name" value="Glyco_hydro_31_N_dom"/>
</dbReference>
<keyword evidence="5" id="KW-1015">Disulfide bond</keyword>
<dbReference type="GO" id="GO:0004558">
    <property type="term" value="F:alpha-1,4-glucosidase activity"/>
    <property type="evidence" value="ECO:0007669"/>
    <property type="project" value="TreeGrafter"/>
</dbReference>
<protein>
    <submittedName>
        <fullName evidence="12">Lysosomal alpha-glucosidase-like</fullName>
    </submittedName>
</protein>
<evidence type="ECO:0000313" key="11">
    <source>
        <dbReference type="Proteomes" id="UP000695007"/>
    </source>
</evidence>
<evidence type="ECO:0000313" key="12">
    <source>
        <dbReference type="RefSeq" id="XP_011503322.1"/>
    </source>
</evidence>
<dbReference type="Pfam" id="PF13802">
    <property type="entry name" value="Gal_mutarotas_2"/>
    <property type="match status" value="1"/>
</dbReference>
<dbReference type="GO" id="GO:0012505">
    <property type="term" value="C:endomembrane system"/>
    <property type="evidence" value="ECO:0007669"/>
    <property type="project" value="UniProtKB-SubCell"/>
</dbReference>
<organism evidence="11 12">
    <name type="scientific">Ceratosolen solmsi marchali</name>
    <dbReference type="NCBI Taxonomy" id="326594"/>
    <lineage>
        <taxon>Eukaryota</taxon>
        <taxon>Metazoa</taxon>
        <taxon>Ecdysozoa</taxon>
        <taxon>Arthropoda</taxon>
        <taxon>Hexapoda</taxon>
        <taxon>Insecta</taxon>
        <taxon>Pterygota</taxon>
        <taxon>Neoptera</taxon>
        <taxon>Endopterygota</taxon>
        <taxon>Hymenoptera</taxon>
        <taxon>Apocrita</taxon>
        <taxon>Proctotrupomorpha</taxon>
        <taxon>Chalcidoidea</taxon>
        <taxon>Agaonidae</taxon>
        <taxon>Agaoninae</taxon>
        <taxon>Ceratosolen</taxon>
    </lineage>
</organism>
<evidence type="ECO:0000256" key="4">
    <source>
        <dbReference type="ARBA" id="ARBA00023136"/>
    </source>
</evidence>
<dbReference type="PANTHER" id="PTHR22762:SF131">
    <property type="entry name" value="GLYCOSIDE HYDROLASE FAMILY 31 N-TERMINAL DOMAIN-CONTAINING PROTEIN"/>
    <property type="match status" value="1"/>
</dbReference>
<dbReference type="InterPro" id="IPR000322">
    <property type="entry name" value="Glyco_hydro_31_TIM"/>
</dbReference>
<evidence type="ECO:0000256" key="2">
    <source>
        <dbReference type="ARBA" id="ARBA00007806"/>
    </source>
</evidence>
<evidence type="ECO:0000256" key="5">
    <source>
        <dbReference type="ARBA" id="ARBA00023157"/>
    </source>
</evidence>
<dbReference type="InterPro" id="IPR000519">
    <property type="entry name" value="P_trefoil_dom"/>
</dbReference>
<dbReference type="AlphaFoldDB" id="A0AAJ6YSD6"/>